<protein>
    <submittedName>
        <fullName evidence="4">DNA-binding transcriptional regulator</fullName>
    </submittedName>
</protein>
<feature type="domain" description="WYL" evidence="2">
    <location>
        <begin position="141"/>
        <end position="204"/>
    </location>
</feature>
<dbReference type="InterPro" id="IPR057727">
    <property type="entry name" value="WCX_dom"/>
</dbReference>
<dbReference type="Pfam" id="PF08279">
    <property type="entry name" value="HTH_11"/>
    <property type="match status" value="1"/>
</dbReference>
<dbReference type="SUPFAM" id="SSF46785">
    <property type="entry name" value="Winged helix' DNA-binding domain"/>
    <property type="match status" value="1"/>
</dbReference>
<dbReference type="PROSITE" id="PS52050">
    <property type="entry name" value="WYL"/>
    <property type="match status" value="1"/>
</dbReference>
<dbReference type="PANTHER" id="PTHR34580">
    <property type="match status" value="1"/>
</dbReference>
<evidence type="ECO:0000259" key="2">
    <source>
        <dbReference type="Pfam" id="PF13280"/>
    </source>
</evidence>
<comment type="caution">
    <text evidence="4">The sequence shown here is derived from an EMBL/GenBank/DDBJ whole genome shotgun (WGS) entry which is preliminary data.</text>
</comment>
<dbReference type="InterPro" id="IPR026881">
    <property type="entry name" value="WYL_dom"/>
</dbReference>
<dbReference type="Gene3D" id="1.10.10.10">
    <property type="entry name" value="Winged helix-like DNA-binding domain superfamily/Winged helix DNA-binding domain"/>
    <property type="match status" value="1"/>
</dbReference>
<dbReference type="EMBL" id="NMUQ01000001">
    <property type="protein sequence ID" value="OXM17509.1"/>
    <property type="molecule type" value="Genomic_DNA"/>
</dbReference>
<dbReference type="PIRSF" id="PIRSF016838">
    <property type="entry name" value="PafC"/>
    <property type="match status" value="1"/>
</dbReference>
<name>A0A229P6M3_9BACL</name>
<dbReference type="OrthoDB" id="9815009at2"/>
<proteinExistence type="predicted"/>
<dbReference type="InterPro" id="IPR028349">
    <property type="entry name" value="PafC-like"/>
</dbReference>
<evidence type="ECO:0000313" key="5">
    <source>
        <dbReference type="Proteomes" id="UP000215145"/>
    </source>
</evidence>
<reference evidence="4 5" key="1">
    <citation type="submission" date="2017-07" db="EMBL/GenBank/DDBJ databases">
        <title>Paenibacillus herberti R33 genome sequencing and assembly.</title>
        <authorList>
            <person name="Su W."/>
        </authorList>
    </citation>
    <scope>NUCLEOTIDE SEQUENCE [LARGE SCALE GENOMIC DNA]</scope>
    <source>
        <strain evidence="4 5">R33</strain>
    </source>
</reference>
<dbReference type="RefSeq" id="WP_089524588.1">
    <property type="nucleotide sequence ID" value="NZ_NMUQ01000001.1"/>
</dbReference>
<dbReference type="Pfam" id="PF13280">
    <property type="entry name" value="WYL"/>
    <property type="match status" value="1"/>
</dbReference>
<dbReference type="InterPro" id="IPR013196">
    <property type="entry name" value="HTH_11"/>
</dbReference>
<accession>A0A229P6M3</accession>
<dbReference type="InterPro" id="IPR051534">
    <property type="entry name" value="CBASS_pafABC_assoc_protein"/>
</dbReference>
<evidence type="ECO:0000259" key="3">
    <source>
        <dbReference type="Pfam" id="PF25583"/>
    </source>
</evidence>
<evidence type="ECO:0000259" key="1">
    <source>
        <dbReference type="Pfam" id="PF08279"/>
    </source>
</evidence>
<feature type="domain" description="WCX" evidence="3">
    <location>
        <begin position="234"/>
        <end position="307"/>
    </location>
</feature>
<dbReference type="PANTHER" id="PTHR34580:SF1">
    <property type="entry name" value="PROTEIN PAFC"/>
    <property type="match status" value="1"/>
</dbReference>
<keyword evidence="5" id="KW-1185">Reference proteome</keyword>
<dbReference type="Proteomes" id="UP000215145">
    <property type="component" value="Unassembled WGS sequence"/>
</dbReference>
<evidence type="ECO:0000313" key="4">
    <source>
        <dbReference type="EMBL" id="OXM17509.1"/>
    </source>
</evidence>
<keyword evidence="4" id="KW-0238">DNA-binding</keyword>
<sequence>MKRTDRLMAILIALQQRLETAQSLADKFEVSKRTILRDMQSLSEMGIPLYSMTGPTGGFRLMEGFQLPPLQLDSQEALTVLFALRAMTKMTDTPFNGARWTVTDKIKAILPEQTIHVIEPMLDYFEIEVPARTVKTPHLIVLLELTAQSRWIQALYSSENNQRWLQLLPRRIYTAHGFWYCEAYSVTHEEQRTFRVDRFETIEMMEPSDEVIEKVQQHDGQQQQHGNQDEALQRIRAKLTYRGALLAEQDFHIGEQVRQVSEEEWEVDFLCPASQWQWAIRFFFTLGLDAEVIEPSSLRQEIYSMSKELCDRYKL</sequence>
<organism evidence="4 5">
    <name type="scientific">Paenibacillus herberti</name>
    <dbReference type="NCBI Taxonomy" id="1619309"/>
    <lineage>
        <taxon>Bacteria</taxon>
        <taxon>Bacillati</taxon>
        <taxon>Bacillota</taxon>
        <taxon>Bacilli</taxon>
        <taxon>Bacillales</taxon>
        <taxon>Paenibacillaceae</taxon>
        <taxon>Paenibacillus</taxon>
    </lineage>
</organism>
<dbReference type="InterPro" id="IPR036388">
    <property type="entry name" value="WH-like_DNA-bd_sf"/>
</dbReference>
<dbReference type="AlphaFoldDB" id="A0A229P6M3"/>
<dbReference type="InterPro" id="IPR036390">
    <property type="entry name" value="WH_DNA-bd_sf"/>
</dbReference>
<dbReference type="GO" id="GO:0003677">
    <property type="term" value="F:DNA binding"/>
    <property type="evidence" value="ECO:0007669"/>
    <property type="project" value="UniProtKB-KW"/>
</dbReference>
<gene>
    <name evidence="4" type="ORF">CGZ75_06335</name>
</gene>
<feature type="domain" description="Helix-turn-helix type 11" evidence="1">
    <location>
        <begin position="6"/>
        <end position="58"/>
    </location>
</feature>
<dbReference type="Pfam" id="PF25583">
    <property type="entry name" value="WCX"/>
    <property type="match status" value="1"/>
</dbReference>